<dbReference type="PANTHER" id="PTHR28015:SF1">
    <property type="entry name" value="ATP SYNTHASE ASSEMBLY FACTOR FMC1, MITOCHONDRIAL"/>
    <property type="match status" value="1"/>
</dbReference>
<feature type="region of interest" description="Disordered" evidence="1">
    <location>
        <begin position="103"/>
        <end position="122"/>
    </location>
</feature>
<organism evidence="2 3">
    <name type="scientific">Psilocybe cf. subviscida</name>
    <dbReference type="NCBI Taxonomy" id="2480587"/>
    <lineage>
        <taxon>Eukaryota</taxon>
        <taxon>Fungi</taxon>
        <taxon>Dikarya</taxon>
        <taxon>Basidiomycota</taxon>
        <taxon>Agaricomycotina</taxon>
        <taxon>Agaricomycetes</taxon>
        <taxon>Agaricomycetidae</taxon>
        <taxon>Agaricales</taxon>
        <taxon>Agaricineae</taxon>
        <taxon>Strophariaceae</taxon>
        <taxon>Psilocybe</taxon>
    </lineage>
</organism>
<dbReference type="EMBL" id="JAACJJ010000028">
    <property type="protein sequence ID" value="KAF5322838.1"/>
    <property type="molecule type" value="Genomic_DNA"/>
</dbReference>
<dbReference type="Pfam" id="PF13233">
    <property type="entry name" value="Complex1_LYR_2"/>
    <property type="match status" value="1"/>
</dbReference>
<keyword evidence="3" id="KW-1185">Reference proteome</keyword>
<comment type="caution">
    <text evidence="2">The sequence shown here is derived from an EMBL/GenBank/DDBJ whole genome shotgun (WGS) entry which is preliminary data.</text>
</comment>
<dbReference type="GO" id="GO:0005759">
    <property type="term" value="C:mitochondrial matrix"/>
    <property type="evidence" value="ECO:0007669"/>
    <property type="project" value="TreeGrafter"/>
</dbReference>
<reference evidence="2 3" key="1">
    <citation type="journal article" date="2020" name="ISME J.">
        <title>Uncovering the hidden diversity of litter-decomposition mechanisms in mushroom-forming fungi.</title>
        <authorList>
            <person name="Floudas D."/>
            <person name="Bentzer J."/>
            <person name="Ahren D."/>
            <person name="Johansson T."/>
            <person name="Persson P."/>
            <person name="Tunlid A."/>
        </authorList>
    </citation>
    <scope>NUCLEOTIDE SEQUENCE [LARGE SCALE GENOMIC DNA]</scope>
    <source>
        <strain evidence="2 3">CBS 101986</strain>
    </source>
</reference>
<evidence type="ECO:0000313" key="3">
    <source>
        <dbReference type="Proteomes" id="UP000567179"/>
    </source>
</evidence>
<evidence type="ECO:0000256" key="1">
    <source>
        <dbReference type="SAM" id="MobiDB-lite"/>
    </source>
</evidence>
<dbReference type="OrthoDB" id="15893at2759"/>
<gene>
    <name evidence="2" type="ORF">D9619_000371</name>
</gene>
<sequence>MLTEQATLYRGLLRELRQSVTPRKVNRGIMANFRSIAERIHGGAANPKDAKAQQGIVHAKQDYDNAILFLRSQREHARLLERYNPTFDLTSQDRIQATARRVGLNMPKMYDPTKDAVEEEEK</sequence>
<dbReference type="Proteomes" id="UP000567179">
    <property type="component" value="Unassembled WGS sequence"/>
</dbReference>
<dbReference type="InterPro" id="IPR039196">
    <property type="entry name" value="Fmc1"/>
</dbReference>
<protein>
    <submittedName>
        <fullName evidence="2">Uncharacterized protein</fullName>
    </submittedName>
</protein>
<dbReference type="AlphaFoldDB" id="A0A8H5BHZ3"/>
<name>A0A8H5BHZ3_9AGAR</name>
<accession>A0A8H5BHZ3</accession>
<proteinExistence type="predicted"/>
<evidence type="ECO:0000313" key="2">
    <source>
        <dbReference type="EMBL" id="KAF5322838.1"/>
    </source>
</evidence>
<dbReference type="PANTHER" id="PTHR28015">
    <property type="entry name" value="ATP SYNTHASE ASSEMBLY FACTOR FMC1, MITOCHONDRIAL"/>
    <property type="match status" value="1"/>
</dbReference>
<dbReference type="GO" id="GO:0033615">
    <property type="term" value="P:mitochondrial proton-transporting ATP synthase complex assembly"/>
    <property type="evidence" value="ECO:0007669"/>
    <property type="project" value="InterPro"/>
</dbReference>